<dbReference type="InterPro" id="IPR029044">
    <property type="entry name" value="Nucleotide-diphossugar_trans"/>
</dbReference>
<dbReference type="CDD" id="cd06421">
    <property type="entry name" value="CESA_CelA_like"/>
    <property type="match status" value="1"/>
</dbReference>
<evidence type="ECO:0000256" key="2">
    <source>
        <dbReference type="ARBA" id="ARBA00022676"/>
    </source>
</evidence>
<evidence type="ECO:0000259" key="8">
    <source>
        <dbReference type="Pfam" id="PF13632"/>
    </source>
</evidence>
<dbReference type="InterPro" id="IPR001173">
    <property type="entry name" value="Glyco_trans_2-like"/>
</dbReference>
<dbReference type="PANTHER" id="PTHR43867">
    <property type="entry name" value="CELLULOSE SYNTHASE CATALYTIC SUBUNIT A [UDP-FORMING]"/>
    <property type="match status" value="1"/>
</dbReference>
<dbReference type="GO" id="GO:0016757">
    <property type="term" value="F:glycosyltransferase activity"/>
    <property type="evidence" value="ECO:0007669"/>
    <property type="project" value="UniProtKB-KW"/>
</dbReference>
<evidence type="ECO:0000256" key="5">
    <source>
        <dbReference type="ARBA" id="ARBA00022989"/>
    </source>
</evidence>
<evidence type="ECO:0000256" key="3">
    <source>
        <dbReference type="ARBA" id="ARBA00022679"/>
    </source>
</evidence>
<feature type="transmembrane region" description="Helical" evidence="7">
    <location>
        <begin position="498"/>
        <end position="522"/>
    </location>
</feature>
<keyword evidence="6 7" id="KW-0472">Membrane</keyword>
<feature type="transmembrane region" description="Helical" evidence="7">
    <location>
        <begin position="611"/>
        <end position="631"/>
    </location>
</feature>
<evidence type="ECO:0000256" key="7">
    <source>
        <dbReference type="SAM" id="Phobius"/>
    </source>
</evidence>
<name>A0A9P4QHX2_9PLEO</name>
<comment type="subcellular location">
    <subcellularLocation>
        <location evidence="1">Membrane</location>
        <topology evidence="1">Multi-pass membrane protein</topology>
    </subcellularLocation>
</comment>
<accession>A0A9P4QHX2</accession>
<keyword evidence="3 9" id="KW-0808">Transferase</keyword>
<dbReference type="GO" id="GO:0016020">
    <property type="term" value="C:membrane"/>
    <property type="evidence" value="ECO:0007669"/>
    <property type="project" value="UniProtKB-SubCell"/>
</dbReference>
<feature type="transmembrane region" description="Helical" evidence="7">
    <location>
        <begin position="413"/>
        <end position="433"/>
    </location>
</feature>
<evidence type="ECO:0000256" key="1">
    <source>
        <dbReference type="ARBA" id="ARBA00004141"/>
    </source>
</evidence>
<feature type="transmembrane region" description="Helical" evidence="7">
    <location>
        <begin position="9"/>
        <end position="31"/>
    </location>
</feature>
<proteinExistence type="predicted"/>
<organism evidence="9 10">
    <name type="scientific">Polyplosphaeria fusca</name>
    <dbReference type="NCBI Taxonomy" id="682080"/>
    <lineage>
        <taxon>Eukaryota</taxon>
        <taxon>Fungi</taxon>
        <taxon>Dikarya</taxon>
        <taxon>Ascomycota</taxon>
        <taxon>Pezizomycotina</taxon>
        <taxon>Dothideomycetes</taxon>
        <taxon>Pleosporomycetidae</taxon>
        <taxon>Pleosporales</taxon>
        <taxon>Tetraplosphaeriaceae</taxon>
        <taxon>Polyplosphaeria</taxon>
    </lineage>
</organism>
<keyword evidence="5 7" id="KW-1133">Transmembrane helix</keyword>
<reference evidence="9" key="1">
    <citation type="journal article" date="2020" name="Stud. Mycol.">
        <title>101 Dothideomycetes genomes: a test case for predicting lifestyles and emergence of pathogens.</title>
        <authorList>
            <person name="Haridas S."/>
            <person name="Albert R."/>
            <person name="Binder M."/>
            <person name="Bloem J."/>
            <person name="Labutti K."/>
            <person name="Salamov A."/>
            <person name="Andreopoulos B."/>
            <person name="Baker S."/>
            <person name="Barry K."/>
            <person name="Bills G."/>
            <person name="Bluhm B."/>
            <person name="Cannon C."/>
            <person name="Castanera R."/>
            <person name="Culley D."/>
            <person name="Daum C."/>
            <person name="Ezra D."/>
            <person name="Gonzalez J."/>
            <person name="Henrissat B."/>
            <person name="Kuo A."/>
            <person name="Liang C."/>
            <person name="Lipzen A."/>
            <person name="Lutzoni F."/>
            <person name="Magnuson J."/>
            <person name="Mondo S."/>
            <person name="Nolan M."/>
            <person name="Ohm R."/>
            <person name="Pangilinan J."/>
            <person name="Park H.-J."/>
            <person name="Ramirez L."/>
            <person name="Alfaro M."/>
            <person name="Sun H."/>
            <person name="Tritt A."/>
            <person name="Yoshinaga Y."/>
            <person name="Zwiers L.-H."/>
            <person name="Turgeon B."/>
            <person name="Goodwin S."/>
            <person name="Spatafora J."/>
            <person name="Crous P."/>
            <person name="Grigoriev I."/>
        </authorList>
    </citation>
    <scope>NUCLEOTIDE SEQUENCE</scope>
    <source>
        <strain evidence="9">CBS 125425</strain>
    </source>
</reference>
<feature type="transmembrane region" description="Helical" evidence="7">
    <location>
        <begin position="381"/>
        <end position="401"/>
    </location>
</feature>
<dbReference type="Pfam" id="PF13632">
    <property type="entry name" value="Glyco_trans_2_3"/>
    <property type="match status" value="1"/>
</dbReference>
<protein>
    <submittedName>
        <fullName evidence="9">Nucleotide-diphospho-sugar transferase</fullName>
    </submittedName>
</protein>
<keyword evidence="10" id="KW-1185">Reference proteome</keyword>
<evidence type="ECO:0000313" key="9">
    <source>
        <dbReference type="EMBL" id="KAF2726590.1"/>
    </source>
</evidence>
<sequence length="632" mass="70962">MVSSSSRRAIWLLIPPSALCTLVSLILYVGYRLHTLLAAQKAVNNGTPLAQAKRPQSLQLAWIFFVAELSTLVPDAFPFVLRLVAFRLPSRITDALTGDDVPTIDIFITCCREDLDVIMDTTRAACVLDYPRDRCRVFVCDDGPSTEVRAAVEALQETYPNVYYTARVKDPRVKDYKAGNLNHALTHSRQLPRPPSRSSEFIAGLDADMIPEPHWLRTMMPYMVASSKIALACPPQTFYDIPANDPLTQTMDHFAGITELINDAVDHADCLGSGYVARRVAIEGIGGFPIESLSEDVCCSAMLLGAGWKTAFVESPLQHGSVPDSFVAHIKQRTRWFVGHVQTALLFRFRLFGSRGRQLTPAQRLAGIVFDLRQVAQIPLALNYLLVPLSLFSGYPLIVWTEDYELQWLIRLVVLWMFCHWLHEGVLGVIFALGRDVRLTSLDIFMAWLQSFVLPTRLGGVRAGFTASGTVRSDIKERDAHERAPLLRRLRVTLLNHWVYIHVLLITACLAGVSLSVTRAFARNPLPSMFAMRPLHSSTDRLVYLVTRIGWPPFAWLQYCMSALAPVMYMFFPPTAKDRETLLDRDEKTQVAYPRQNARVAERNMGGAWRYARATVAIIFTLALLVLSEVLL</sequence>
<keyword evidence="2" id="KW-0328">Glycosyltransferase</keyword>
<feature type="transmembrane region" description="Helical" evidence="7">
    <location>
        <begin position="554"/>
        <end position="572"/>
    </location>
</feature>
<evidence type="ECO:0000256" key="6">
    <source>
        <dbReference type="ARBA" id="ARBA00023136"/>
    </source>
</evidence>
<dbReference type="PANTHER" id="PTHR43867:SF2">
    <property type="entry name" value="CELLULOSE SYNTHASE CATALYTIC SUBUNIT A [UDP-FORMING]"/>
    <property type="match status" value="1"/>
</dbReference>
<evidence type="ECO:0000256" key="4">
    <source>
        <dbReference type="ARBA" id="ARBA00022692"/>
    </source>
</evidence>
<feature type="domain" description="Glycosyltransferase 2-like" evidence="8">
    <location>
        <begin position="202"/>
        <end position="410"/>
    </location>
</feature>
<evidence type="ECO:0000313" key="10">
    <source>
        <dbReference type="Proteomes" id="UP000799444"/>
    </source>
</evidence>
<dbReference type="InterPro" id="IPR050321">
    <property type="entry name" value="Glycosyltr_2/OpgH_subfam"/>
</dbReference>
<dbReference type="EMBL" id="ML996430">
    <property type="protein sequence ID" value="KAF2726590.1"/>
    <property type="molecule type" value="Genomic_DNA"/>
</dbReference>
<keyword evidence="4 7" id="KW-0812">Transmembrane</keyword>
<dbReference type="Proteomes" id="UP000799444">
    <property type="component" value="Unassembled WGS sequence"/>
</dbReference>
<gene>
    <name evidence="9" type="ORF">EJ04DRAFT_598932</name>
</gene>
<dbReference type="AlphaFoldDB" id="A0A9P4QHX2"/>
<dbReference type="SUPFAM" id="SSF53448">
    <property type="entry name" value="Nucleotide-diphospho-sugar transferases"/>
    <property type="match status" value="1"/>
</dbReference>
<dbReference type="Gene3D" id="3.90.550.10">
    <property type="entry name" value="Spore Coat Polysaccharide Biosynthesis Protein SpsA, Chain A"/>
    <property type="match status" value="1"/>
</dbReference>
<comment type="caution">
    <text evidence="9">The sequence shown here is derived from an EMBL/GenBank/DDBJ whole genome shotgun (WGS) entry which is preliminary data.</text>
</comment>
<dbReference type="OrthoDB" id="72851at2759"/>